<reference evidence="1" key="1">
    <citation type="journal article" date="2015" name="Nature">
        <title>Complex archaea that bridge the gap between prokaryotes and eukaryotes.</title>
        <authorList>
            <person name="Spang A."/>
            <person name="Saw J.H."/>
            <person name="Jorgensen S.L."/>
            <person name="Zaremba-Niedzwiedzka K."/>
            <person name="Martijn J."/>
            <person name="Lind A.E."/>
            <person name="van Eijk R."/>
            <person name="Schleper C."/>
            <person name="Guy L."/>
            <person name="Ettema T.J."/>
        </authorList>
    </citation>
    <scope>NUCLEOTIDE SEQUENCE</scope>
</reference>
<gene>
    <name evidence="1" type="ORF">LCGC14_1832710</name>
</gene>
<dbReference type="EMBL" id="LAZR01018124">
    <property type="protein sequence ID" value="KKL97619.1"/>
    <property type="molecule type" value="Genomic_DNA"/>
</dbReference>
<accession>A0A0F9GFJ0</accession>
<comment type="caution">
    <text evidence="1">The sequence shown here is derived from an EMBL/GenBank/DDBJ whole genome shotgun (WGS) entry which is preliminary data.</text>
</comment>
<protein>
    <submittedName>
        <fullName evidence="1">Uncharacterized protein</fullName>
    </submittedName>
</protein>
<name>A0A0F9GFJ0_9ZZZZ</name>
<organism evidence="1">
    <name type="scientific">marine sediment metagenome</name>
    <dbReference type="NCBI Taxonomy" id="412755"/>
    <lineage>
        <taxon>unclassified sequences</taxon>
        <taxon>metagenomes</taxon>
        <taxon>ecological metagenomes</taxon>
    </lineage>
</organism>
<sequence>MAFSREDDVTKDTIGDYEIKFLRSRSEPDTGEIEAQIILSSGEIFTRRYNLIARLQDDPAGLTHLANLVALRDYLDIRLDDEVLPL</sequence>
<proteinExistence type="predicted"/>
<evidence type="ECO:0000313" key="1">
    <source>
        <dbReference type="EMBL" id="KKL97619.1"/>
    </source>
</evidence>
<dbReference type="AlphaFoldDB" id="A0A0F9GFJ0"/>